<dbReference type="RefSeq" id="WP_310885277.1">
    <property type="nucleotide sequence ID" value="NZ_CP121646.1"/>
</dbReference>
<protein>
    <submittedName>
        <fullName evidence="10">ABC transporter permease subunit</fullName>
    </submittedName>
</protein>
<proteinExistence type="inferred from homology"/>
<feature type="domain" description="ABC transmembrane type-1" evidence="9">
    <location>
        <begin position="74"/>
        <end position="280"/>
    </location>
</feature>
<accession>A0ABY8JBX0</accession>
<keyword evidence="4" id="KW-1003">Cell membrane</keyword>
<feature type="transmembrane region" description="Helical" evidence="8">
    <location>
        <begin position="527"/>
        <end position="545"/>
    </location>
</feature>
<feature type="transmembrane region" description="Helical" evidence="8">
    <location>
        <begin position="557"/>
        <end position="578"/>
    </location>
</feature>
<dbReference type="Pfam" id="PF00528">
    <property type="entry name" value="BPD_transp_1"/>
    <property type="match status" value="2"/>
</dbReference>
<evidence type="ECO:0000256" key="6">
    <source>
        <dbReference type="ARBA" id="ARBA00022989"/>
    </source>
</evidence>
<evidence type="ECO:0000256" key="7">
    <source>
        <dbReference type="ARBA" id="ARBA00023136"/>
    </source>
</evidence>
<keyword evidence="3 8" id="KW-0813">Transport</keyword>
<evidence type="ECO:0000256" key="2">
    <source>
        <dbReference type="ARBA" id="ARBA00007069"/>
    </source>
</evidence>
<dbReference type="Gene3D" id="1.10.3720.10">
    <property type="entry name" value="MetI-like"/>
    <property type="match status" value="2"/>
</dbReference>
<evidence type="ECO:0000256" key="3">
    <source>
        <dbReference type="ARBA" id="ARBA00022448"/>
    </source>
</evidence>
<feature type="transmembrane region" description="Helical" evidence="8">
    <location>
        <begin position="109"/>
        <end position="132"/>
    </location>
</feature>
<feature type="transmembrane region" description="Helical" evidence="8">
    <location>
        <begin position="498"/>
        <end position="521"/>
    </location>
</feature>
<evidence type="ECO:0000313" key="10">
    <source>
        <dbReference type="EMBL" id="WFU62618.1"/>
    </source>
</evidence>
<keyword evidence="7 8" id="KW-0472">Membrane</keyword>
<dbReference type="PROSITE" id="PS50928">
    <property type="entry name" value="ABC_TM1"/>
    <property type="match status" value="2"/>
</dbReference>
<organism evidence="10 11">
    <name type="scientific">Bradyrhizobium brasilense</name>
    <dbReference type="NCBI Taxonomy" id="1419277"/>
    <lineage>
        <taxon>Bacteria</taxon>
        <taxon>Pseudomonadati</taxon>
        <taxon>Pseudomonadota</taxon>
        <taxon>Alphaproteobacteria</taxon>
        <taxon>Hyphomicrobiales</taxon>
        <taxon>Nitrobacteraceae</taxon>
        <taxon>Bradyrhizobium</taxon>
    </lineage>
</organism>
<reference evidence="10 11" key="1">
    <citation type="submission" date="2023-04" db="EMBL/GenBank/DDBJ databases">
        <title>Australian commercial rhizobial inoculants.</title>
        <authorList>
            <person name="Kohlmeier M.G."/>
            <person name="O'Hara G.W."/>
            <person name="Colombi E."/>
            <person name="Ramsay J.P."/>
            <person name="Terpolilli J."/>
        </authorList>
    </citation>
    <scope>NUCLEOTIDE SEQUENCE [LARGE SCALE GENOMIC DNA]</scope>
    <source>
        <strain evidence="10 11">CB627</strain>
    </source>
</reference>
<feature type="transmembrane region" description="Helical" evidence="8">
    <location>
        <begin position="160"/>
        <end position="181"/>
    </location>
</feature>
<evidence type="ECO:0000259" key="9">
    <source>
        <dbReference type="PROSITE" id="PS50928"/>
    </source>
</evidence>
<feature type="transmembrane region" description="Helical" evidence="8">
    <location>
        <begin position="80"/>
        <end position="100"/>
    </location>
</feature>
<feature type="transmembrane region" description="Helical" evidence="8">
    <location>
        <begin position="333"/>
        <end position="356"/>
    </location>
</feature>
<feature type="transmembrane region" description="Helical" evidence="8">
    <location>
        <begin position="393"/>
        <end position="412"/>
    </location>
</feature>
<dbReference type="EMBL" id="CP121646">
    <property type="protein sequence ID" value="WFU62618.1"/>
    <property type="molecule type" value="Genomic_DNA"/>
</dbReference>
<keyword evidence="6 8" id="KW-1133">Transmembrane helix</keyword>
<comment type="subcellular location">
    <subcellularLocation>
        <location evidence="1 8">Cell membrane</location>
        <topology evidence="1 8">Multi-pass membrane protein</topology>
    </subcellularLocation>
</comment>
<sequence>MAGTMSSILINGRTESSRSRPTPWAWLLLPGSIFLAVLFVVPLTGLLLLSLGMPSWTLANFVRIGETPVYLTVMRNTLEISVTVTALAFVLSYPIAYALTTAGTALRTFLLVGVVLPYFTSALARTFAWIVLLGRNGVVNQFLLEVGLQSQPFAMLYNRFGVILGMTHIVMPMMILPMYTVMSSIDQKLMRAARANGASPLAAFLTIFLPLSLPGLIAGVLLVFIGCLGSYITPALMGGLSDIMITMAISSQVLEQLNWTFGAALSVVLLVAVLAILWIGSRFFPIEQLLGFSDGKLDSTVARRQLGAKMLMRIGSAANALDRWLPSMGGRSVPILATFLAVLLLLPVLIVAYLSFGASSYFVFPLPGYSLRNYEAYFSDTLWIRATFTSVRIALMAAGMATALGGMLAFGLSRGAMPGRGAMVALLLSPIIVPTVIVAVATYFLLARLGLQGTEFGLALGQAVHAIPYVVVIVVANLRDLNPSYERAARSLGAGSWATFRTIVAPLVMPALIVASFFAFLTSFDDVVYVLFLGIGKITTLPMRMWEGIRQDISPTIAAVATLQMLFATTVIVVGTLLKQKNKT</sequence>
<name>A0ABY8JBX0_9BRAD</name>
<feature type="transmembrane region" description="Helical" evidence="8">
    <location>
        <begin position="259"/>
        <end position="279"/>
    </location>
</feature>
<gene>
    <name evidence="10" type="ORF">QA636_35005</name>
</gene>
<dbReference type="InterPro" id="IPR000515">
    <property type="entry name" value="MetI-like"/>
</dbReference>
<dbReference type="PANTHER" id="PTHR42929">
    <property type="entry name" value="INNER MEMBRANE ABC TRANSPORTER PERMEASE PROTEIN YDCU-RELATED-RELATED"/>
    <property type="match status" value="1"/>
</dbReference>
<evidence type="ECO:0000313" key="11">
    <source>
        <dbReference type="Proteomes" id="UP001221546"/>
    </source>
</evidence>
<dbReference type="Proteomes" id="UP001221546">
    <property type="component" value="Chromosome"/>
</dbReference>
<keyword evidence="11" id="KW-1185">Reference proteome</keyword>
<evidence type="ECO:0000256" key="1">
    <source>
        <dbReference type="ARBA" id="ARBA00004651"/>
    </source>
</evidence>
<feature type="transmembrane region" description="Helical" evidence="8">
    <location>
        <begin position="458"/>
        <end position="478"/>
    </location>
</feature>
<feature type="domain" description="ABC transmembrane type-1" evidence="9">
    <location>
        <begin position="387"/>
        <end position="578"/>
    </location>
</feature>
<evidence type="ECO:0000256" key="5">
    <source>
        <dbReference type="ARBA" id="ARBA00022692"/>
    </source>
</evidence>
<feature type="transmembrane region" description="Helical" evidence="8">
    <location>
        <begin position="24"/>
        <end position="49"/>
    </location>
</feature>
<evidence type="ECO:0000256" key="8">
    <source>
        <dbReference type="RuleBase" id="RU363032"/>
    </source>
</evidence>
<feature type="transmembrane region" description="Helical" evidence="8">
    <location>
        <begin position="201"/>
        <end position="232"/>
    </location>
</feature>
<keyword evidence="5 8" id="KW-0812">Transmembrane</keyword>
<dbReference type="SUPFAM" id="SSF161098">
    <property type="entry name" value="MetI-like"/>
    <property type="match status" value="2"/>
</dbReference>
<dbReference type="InterPro" id="IPR035906">
    <property type="entry name" value="MetI-like_sf"/>
</dbReference>
<feature type="transmembrane region" description="Helical" evidence="8">
    <location>
        <begin position="424"/>
        <end position="446"/>
    </location>
</feature>
<comment type="similarity">
    <text evidence="2">Belongs to the binding-protein-dependent transport system permease family. CysTW subfamily.</text>
</comment>
<evidence type="ECO:0000256" key="4">
    <source>
        <dbReference type="ARBA" id="ARBA00022475"/>
    </source>
</evidence>
<dbReference type="CDD" id="cd06261">
    <property type="entry name" value="TM_PBP2"/>
    <property type="match status" value="2"/>
</dbReference>
<dbReference type="PANTHER" id="PTHR42929:SF5">
    <property type="entry name" value="ABC TRANSPORTER PERMEASE PROTEIN"/>
    <property type="match status" value="1"/>
</dbReference>